<dbReference type="InterPro" id="IPR023214">
    <property type="entry name" value="HAD_sf"/>
</dbReference>
<evidence type="ECO:0008006" key="3">
    <source>
        <dbReference type="Google" id="ProtNLM"/>
    </source>
</evidence>
<comment type="caution">
    <text evidence="1">The sequence shown here is derived from an EMBL/GenBank/DDBJ whole genome shotgun (WGS) entry which is preliminary data.</text>
</comment>
<dbReference type="SUPFAM" id="SSF56784">
    <property type="entry name" value="HAD-like"/>
    <property type="match status" value="1"/>
</dbReference>
<proteinExistence type="predicted"/>
<dbReference type="Proteomes" id="UP000177913">
    <property type="component" value="Unassembled WGS sequence"/>
</dbReference>
<evidence type="ECO:0000313" key="2">
    <source>
        <dbReference type="Proteomes" id="UP000177913"/>
    </source>
</evidence>
<reference evidence="1 2" key="1">
    <citation type="journal article" date="2016" name="Nat. Commun.">
        <title>Thousands of microbial genomes shed light on interconnected biogeochemical processes in an aquifer system.</title>
        <authorList>
            <person name="Anantharaman K."/>
            <person name="Brown C.T."/>
            <person name="Hug L.A."/>
            <person name="Sharon I."/>
            <person name="Castelle C.J."/>
            <person name="Probst A.J."/>
            <person name="Thomas B.C."/>
            <person name="Singh A."/>
            <person name="Wilkins M.J."/>
            <person name="Karaoz U."/>
            <person name="Brodie E.L."/>
            <person name="Williams K.H."/>
            <person name="Hubbard S.S."/>
            <person name="Banfield J.F."/>
        </authorList>
    </citation>
    <scope>NUCLEOTIDE SEQUENCE [LARGE SCALE GENOMIC DNA]</scope>
</reference>
<dbReference type="Gene3D" id="3.40.50.1000">
    <property type="entry name" value="HAD superfamily/HAD-like"/>
    <property type="match status" value="1"/>
</dbReference>
<dbReference type="Gene3D" id="3.30.1240.10">
    <property type="match status" value="1"/>
</dbReference>
<name>A0A1F7GYR5_9BACT</name>
<dbReference type="AlphaFoldDB" id="A0A1F7GYR5"/>
<organism evidence="1 2">
    <name type="scientific">Candidatus Roizmanbacteria bacterium RIFCSPHIGHO2_02_FULL_38_11</name>
    <dbReference type="NCBI Taxonomy" id="1802039"/>
    <lineage>
        <taxon>Bacteria</taxon>
        <taxon>Candidatus Roizmaniibacteriota</taxon>
    </lineage>
</organism>
<evidence type="ECO:0000313" key="1">
    <source>
        <dbReference type="EMBL" id="OGK24230.1"/>
    </source>
</evidence>
<accession>A0A1F7GYR5</accession>
<gene>
    <name evidence="1" type="ORF">A3C25_05885</name>
</gene>
<protein>
    <recommendedName>
        <fullName evidence="3">Sucrose phosphatase-like domain-containing protein</fullName>
    </recommendedName>
</protein>
<dbReference type="EMBL" id="MFZO01000037">
    <property type="protein sequence ID" value="OGK24230.1"/>
    <property type="molecule type" value="Genomic_DNA"/>
</dbReference>
<sequence>MVEQYNTSFNLEAEHYLSAKKLEEARRSGVKLIGADYDGTLYDKKEPPYDDHLRVIRLVDEVSRADVDFAIISARNTTLHVPFRELASAYSQEAGRPLTLWTSGGNGMNLSRVTFSAEGQKVEPIFTNFITPDQAELIVFIFDQMFHELGIEPDARNVAFFKAFLDRDLPEDLVPRPHRQLVERYGGRYFAEAVKVTTVLPTSKEQQAECIGYLRQRLEGFGFNIGWGGIAFADVSRRMLDANGKPIDGKVLVLETILARSNFAREQVTTFGDAPNGNDMGLLGFPKSFTNAQSFNKNGLESPPFMLKIKDSPVGTIHEAIRYLTS</sequence>
<dbReference type="InterPro" id="IPR036412">
    <property type="entry name" value="HAD-like_sf"/>
</dbReference>